<dbReference type="STRING" id="1123501.Wenmar_00989"/>
<keyword evidence="3" id="KW-1185">Reference proteome</keyword>
<dbReference type="EMBL" id="AONG01000005">
    <property type="protein sequence ID" value="KIQ70611.1"/>
    <property type="molecule type" value="Genomic_DNA"/>
</dbReference>
<dbReference type="CDD" id="cd01918">
    <property type="entry name" value="HprK_C"/>
    <property type="match status" value="1"/>
</dbReference>
<evidence type="ECO:0000259" key="1">
    <source>
        <dbReference type="Pfam" id="PF07475"/>
    </source>
</evidence>
<dbReference type="EC" id="2.7.11.-" evidence="2"/>
<organism evidence="2 3">
    <name type="scientific">Wenxinia marina DSM 24838</name>
    <dbReference type="NCBI Taxonomy" id="1123501"/>
    <lineage>
        <taxon>Bacteria</taxon>
        <taxon>Pseudomonadati</taxon>
        <taxon>Pseudomonadota</taxon>
        <taxon>Alphaproteobacteria</taxon>
        <taxon>Rhodobacterales</taxon>
        <taxon>Roseobacteraceae</taxon>
        <taxon>Wenxinia</taxon>
    </lineage>
</organism>
<dbReference type="eggNOG" id="COG1493">
    <property type="taxonomic scope" value="Bacteria"/>
</dbReference>
<feature type="domain" description="HPr kinase/phosphorylase C-terminal" evidence="1">
    <location>
        <begin position="6"/>
        <end position="80"/>
    </location>
</feature>
<dbReference type="Proteomes" id="UP000035100">
    <property type="component" value="Unassembled WGS sequence"/>
</dbReference>
<name>A0A0D0PGZ9_9RHOB</name>
<dbReference type="Gene3D" id="3.40.50.300">
    <property type="entry name" value="P-loop containing nucleotide triphosphate hydrolases"/>
    <property type="match status" value="1"/>
</dbReference>
<dbReference type="GO" id="GO:0005524">
    <property type="term" value="F:ATP binding"/>
    <property type="evidence" value="ECO:0007669"/>
    <property type="project" value="InterPro"/>
</dbReference>
<proteinExistence type="predicted"/>
<dbReference type="EC" id="2.7.1.-" evidence="2"/>
<dbReference type="EC" id="2.7.4.-" evidence="2"/>
<dbReference type="InterPro" id="IPR011104">
    <property type="entry name" value="Hpr_kin/Pase_C"/>
</dbReference>
<sequence>MAPAPETIHASCVAVAGRGVLITGPSGSGKSALALELMSRGAGLVADDRTILTRRGAGLVASCPPALTGMIEARFVGLLAAAAHPPVQVALEVDLGTRETERLPPRRSVTRLDVDVPLLHDAGTGHFAAAILQYLLLGRLH</sequence>
<comment type="caution">
    <text evidence="2">The sequence shown here is derived from an EMBL/GenBank/DDBJ whole genome shotgun (WGS) entry which is preliminary data.</text>
</comment>
<accession>A0A0D0PGZ9</accession>
<dbReference type="AlphaFoldDB" id="A0A0D0PGZ9"/>
<dbReference type="InterPro" id="IPR027417">
    <property type="entry name" value="P-loop_NTPase"/>
</dbReference>
<dbReference type="Pfam" id="PF07475">
    <property type="entry name" value="Hpr_kinase_C"/>
    <property type="match status" value="1"/>
</dbReference>
<dbReference type="RefSeq" id="WP_018302771.1">
    <property type="nucleotide sequence ID" value="NZ_KB902288.1"/>
</dbReference>
<keyword evidence="2" id="KW-0808">Transferase</keyword>
<dbReference type="GO" id="GO:0006109">
    <property type="term" value="P:regulation of carbohydrate metabolic process"/>
    <property type="evidence" value="ECO:0007669"/>
    <property type="project" value="InterPro"/>
</dbReference>
<protein>
    <submittedName>
        <fullName evidence="2">Hpr(Ser) kinase/phosphatase</fullName>
        <ecNumber evidence="2">2.7.1.-</ecNumber>
        <ecNumber evidence="2">2.7.11.-</ecNumber>
        <ecNumber evidence="2">2.7.4.-</ecNumber>
    </submittedName>
</protein>
<reference evidence="2 3" key="1">
    <citation type="submission" date="2013-01" db="EMBL/GenBank/DDBJ databases">
        <authorList>
            <person name="Fiebig A."/>
            <person name="Goeker M."/>
            <person name="Klenk H.-P.P."/>
        </authorList>
    </citation>
    <scope>NUCLEOTIDE SEQUENCE [LARGE SCALE GENOMIC DNA]</scope>
    <source>
        <strain evidence="2 3">DSM 24838</strain>
    </source>
</reference>
<dbReference type="GO" id="GO:0000155">
    <property type="term" value="F:phosphorelay sensor kinase activity"/>
    <property type="evidence" value="ECO:0007669"/>
    <property type="project" value="InterPro"/>
</dbReference>
<evidence type="ECO:0000313" key="3">
    <source>
        <dbReference type="Proteomes" id="UP000035100"/>
    </source>
</evidence>
<gene>
    <name evidence="2" type="ORF">Wenmar_00989</name>
</gene>
<keyword evidence="2" id="KW-0418">Kinase</keyword>
<dbReference type="OrthoDB" id="8326226at2"/>
<evidence type="ECO:0000313" key="2">
    <source>
        <dbReference type="EMBL" id="KIQ70611.1"/>
    </source>
</evidence>
<dbReference type="SUPFAM" id="SSF53795">
    <property type="entry name" value="PEP carboxykinase-like"/>
    <property type="match status" value="1"/>
</dbReference>